<dbReference type="Proteomes" id="UP001597218">
    <property type="component" value="Unassembled WGS sequence"/>
</dbReference>
<feature type="signal peptide" evidence="3">
    <location>
        <begin position="1"/>
        <end position="21"/>
    </location>
</feature>
<keyword evidence="6" id="KW-1185">Reference proteome</keyword>
<gene>
    <name evidence="5" type="ORF">ACFSFY_07395</name>
</gene>
<evidence type="ECO:0000313" key="6">
    <source>
        <dbReference type="Proteomes" id="UP001597218"/>
    </source>
</evidence>
<comment type="caution">
    <text evidence="5">The sequence shown here is derived from an EMBL/GenBank/DDBJ whole genome shotgun (WGS) entry which is preliminary data.</text>
</comment>
<dbReference type="PROSITE" id="PS51257">
    <property type="entry name" value="PROKAR_LIPOPROTEIN"/>
    <property type="match status" value="1"/>
</dbReference>
<sequence>MGKRLYMMMFLVFILILSACSQDKDTDSSTETKPDAPKESKDEKTGLEDTLIVSIPAEAGTLDPGVSMDNASWKITYPAYQRLVEYDGEKTTVKPGLASDWKISDDGLTYTFTLEEGHKFTDGSEVDAEAVKFTFDRTLEIEKGPSSLYEIIKETRVIDPYTVEFELENEFPPFISTLAANYGSIVNPKVMEHEEDGDLGQNFLAANTMGSGPYQLEEYEKGQYYKLNANPESNTELQLKTVIFQIASDTSGARMRLEKGEVDIVEGIPTDQIEKLGSVDGVKVENTPSLLVDYVYMNIGKGIDAMQNKDFRKAISHAVDYGSVIDEIMQGYGKQFKGPVPEGLWGHNPDAEMYEYDVDAAKALLEKANVGDVTLDLLYSDNKPYWEELALVLQSNLAEIGVKLNLNKVAYATMREQIDTGEFDLSLGVWSPDYGDPFMFMNYWFDSDNWGLAGNRSFYKNEEVDKLVKEAASISDQGERENLYKKAQEIIVDDAVYIYLAQKDFVLPMRDNVKGFIYNPMLEGIYNLQDMSK</sequence>
<keyword evidence="1 3" id="KW-0732">Signal</keyword>
<dbReference type="PANTHER" id="PTHR30290">
    <property type="entry name" value="PERIPLASMIC BINDING COMPONENT OF ABC TRANSPORTER"/>
    <property type="match status" value="1"/>
</dbReference>
<accession>A0ABW4SEX6</accession>
<dbReference type="Gene3D" id="3.10.105.10">
    <property type="entry name" value="Dipeptide-binding Protein, Domain 3"/>
    <property type="match status" value="1"/>
</dbReference>
<dbReference type="Gene3D" id="3.40.190.10">
    <property type="entry name" value="Periplasmic binding protein-like II"/>
    <property type="match status" value="1"/>
</dbReference>
<dbReference type="CDD" id="cd08512">
    <property type="entry name" value="PBP2_NikA_DppA_OppA_like_7"/>
    <property type="match status" value="1"/>
</dbReference>
<dbReference type="PIRSF" id="PIRSF002741">
    <property type="entry name" value="MppA"/>
    <property type="match status" value="1"/>
</dbReference>
<feature type="region of interest" description="Disordered" evidence="2">
    <location>
        <begin position="24"/>
        <end position="47"/>
    </location>
</feature>
<evidence type="ECO:0000256" key="1">
    <source>
        <dbReference type="ARBA" id="ARBA00022729"/>
    </source>
</evidence>
<dbReference type="InterPro" id="IPR030678">
    <property type="entry name" value="Peptide/Ni-bd"/>
</dbReference>
<organism evidence="5 6">
    <name type="scientific">Sporosarcina siberiensis</name>
    <dbReference type="NCBI Taxonomy" id="1365606"/>
    <lineage>
        <taxon>Bacteria</taxon>
        <taxon>Bacillati</taxon>
        <taxon>Bacillota</taxon>
        <taxon>Bacilli</taxon>
        <taxon>Bacillales</taxon>
        <taxon>Caryophanaceae</taxon>
        <taxon>Sporosarcina</taxon>
    </lineage>
</organism>
<proteinExistence type="predicted"/>
<dbReference type="SUPFAM" id="SSF53850">
    <property type="entry name" value="Periplasmic binding protein-like II"/>
    <property type="match status" value="1"/>
</dbReference>
<feature type="chain" id="PRO_5047226980" evidence="3">
    <location>
        <begin position="22"/>
        <end position="533"/>
    </location>
</feature>
<dbReference type="RefSeq" id="WP_381536732.1">
    <property type="nucleotide sequence ID" value="NZ_JBHUGI010000021.1"/>
</dbReference>
<evidence type="ECO:0000259" key="4">
    <source>
        <dbReference type="Pfam" id="PF00496"/>
    </source>
</evidence>
<dbReference type="InterPro" id="IPR039424">
    <property type="entry name" value="SBP_5"/>
</dbReference>
<dbReference type="Pfam" id="PF00496">
    <property type="entry name" value="SBP_bac_5"/>
    <property type="match status" value="1"/>
</dbReference>
<dbReference type="Gene3D" id="3.90.76.10">
    <property type="entry name" value="Dipeptide-binding Protein, Domain 1"/>
    <property type="match status" value="1"/>
</dbReference>
<reference evidence="6" key="1">
    <citation type="journal article" date="2019" name="Int. J. Syst. Evol. Microbiol.">
        <title>The Global Catalogue of Microorganisms (GCM) 10K type strain sequencing project: providing services to taxonomists for standard genome sequencing and annotation.</title>
        <authorList>
            <consortium name="The Broad Institute Genomics Platform"/>
            <consortium name="The Broad Institute Genome Sequencing Center for Infectious Disease"/>
            <person name="Wu L."/>
            <person name="Ma J."/>
        </authorList>
    </citation>
    <scope>NUCLEOTIDE SEQUENCE [LARGE SCALE GENOMIC DNA]</scope>
    <source>
        <strain evidence="6">CGMCC 4.7177</strain>
    </source>
</reference>
<feature type="domain" description="Solute-binding protein family 5" evidence="4">
    <location>
        <begin position="92"/>
        <end position="450"/>
    </location>
</feature>
<evidence type="ECO:0000313" key="5">
    <source>
        <dbReference type="EMBL" id="MFD1927879.1"/>
    </source>
</evidence>
<dbReference type="EMBL" id="JBHUGI010000021">
    <property type="protein sequence ID" value="MFD1927879.1"/>
    <property type="molecule type" value="Genomic_DNA"/>
</dbReference>
<dbReference type="PANTHER" id="PTHR30290:SF38">
    <property type="entry name" value="D,D-DIPEPTIDE-BINDING PERIPLASMIC PROTEIN DDPA-RELATED"/>
    <property type="match status" value="1"/>
</dbReference>
<evidence type="ECO:0000256" key="2">
    <source>
        <dbReference type="SAM" id="MobiDB-lite"/>
    </source>
</evidence>
<dbReference type="InterPro" id="IPR000914">
    <property type="entry name" value="SBP_5_dom"/>
</dbReference>
<protein>
    <submittedName>
        <fullName evidence="5">ABC transporter substrate-binding protein</fullName>
    </submittedName>
</protein>
<evidence type="ECO:0000256" key="3">
    <source>
        <dbReference type="SAM" id="SignalP"/>
    </source>
</evidence>
<name>A0ABW4SEX6_9BACL</name>